<dbReference type="Proteomes" id="UP000567179">
    <property type="component" value="Unassembled WGS sequence"/>
</dbReference>
<evidence type="ECO:0000256" key="1">
    <source>
        <dbReference type="ARBA" id="ARBA00004123"/>
    </source>
</evidence>
<comment type="subcellular location">
    <subcellularLocation>
        <location evidence="1">Nucleus</location>
    </subcellularLocation>
</comment>
<dbReference type="Pfam" id="PF11754">
    <property type="entry name" value="Velvet"/>
    <property type="match status" value="2"/>
</dbReference>
<evidence type="ECO:0000256" key="2">
    <source>
        <dbReference type="ARBA" id="ARBA00023015"/>
    </source>
</evidence>
<evidence type="ECO:0000256" key="3">
    <source>
        <dbReference type="ARBA" id="ARBA00023163"/>
    </source>
</evidence>
<dbReference type="GO" id="GO:0005634">
    <property type="term" value="C:nucleus"/>
    <property type="evidence" value="ECO:0007669"/>
    <property type="project" value="UniProtKB-SubCell"/>
</dbReference>
<gene>
    <name evidence="7" type="ORF">D9619_006120</name>
</gene>
<evidence type="ECO:0000256" key="5">
    <source>
        <dbReference type="SAM" id="MobiDB-lite"/>
    </source>
</evidence>
<keyword evidence="3" id="KW-0804">Transcription</keyword>
<dbReference type="Gene3D" id="2.60.40.3960">
    <property type="entry name" value="Velvet domain"/>
    <property type="match status" value="1"/>
</dbReference>
<sequence>MTVSFGSPVTEASGFGRHHAQKTDHQSCRKPGHCSSSSRLCANEFLRDASPALHKKQHSSLVAIIVPRSRRRLHRLNKNNTTGFFLRVYAPNCSAAPFHGGHLHLHLYLYHPCATSSHISVSTNIAHMDMNASATIWRGQPSPTYSAYSRTSSSSSYRSTPSSQTSVAAADLSASSPLPLPLPFLRSQPRIQISSLLADPHSRSYHLEIVQQPSSTAEFGTSYLSRVPLTPPTIVRLTVRDSSGNPVVPESELPFLVAHLSLFTGDGATALDAGSYIGQGTSQHPPPLYGNLVSTVEQLEDLQGNMGLFFLFPDVSIRSRGRYQLGVTLTKINSSTFDPKDRGIPLAQTRTRPFDAVAISEYVAARR</sequence>
<dbReference type="PANTHER" id="PTHR33572:SF15">
    <property type="entry name" value="VELVET DOMAIN-CONTAINING PROTEIN"/>
    <property type="match status" value="1"/>
</dbReference>
<dbReference type="InterPro" id="IPR038491">
    <property type="entry name" value="Velvet_dom_sf"/>
</dbReference>
<reference evidence="7 8" key="1">
    <citation type="journal article" date="2020" name="ISME J.">
        <title>Uncovering the hidden diversity of litter-decomposition mechanisms in mushroom-forming fungi.</title>
        <authorList>
            <person name="Floudas D."/>
            <person name="Bentzer J."/>
            <person name="Ahren D."/>
            <person name="Johansson T."/>
            <person name="Persson P."/>
            <person name="Tunlid A."/>
        </authorList>
    </citation>
    <scope>NUCLEOTIDE SEQUENCE [LARGE SCALE GENOMIC DNA]</scope>
    <source>
        <strain evidence="7 8">CBS 101986</strain>
    </source>
</reference>
<dbReference type="AlphaFoldDB" id="A0A8H5B451"/>
<keyword evidence="8" id="KW-1185">Reference proteome</keyword>
<dbReference type="InterPro" id="IPR021740">
    <property type="entry name" value="Velvet"/>
</dbReference>
<proteinExistence type="predicted"/>
<name>A0A8H5B451_9AGAR</name>
<dbReference type="PROSITE" id="PS51821">
    <property type="entry name" value="VELVET"/>
    <property type="match status" value="1"/>
</dbReference>
<evidence type="ECO:0000313" key="7">
    <source>
        <dbReference type="EMBL" id="KAF5316384.1"/>
    </source>
</evidence>
<evidence type="ECO:0000313" key="8">
    <source>
        <dbReference type="Proteomes" id="UP000567179"/>
    </source>
</evidence>
<protein>
    <recommendedName>
        <fullName evidence="6">Velvet domain-containing protein</fullName>
    </recommendedName>
</protein>
<feature type="region of interest" description="Disordered" evidence="5">
    <location>
        <begin position="1"/>
        <end position="30"/>
    </location>
</feature>
<comment type="caution">
    <text evidence="7">The sequence shown here is derived from an EMBL/GenBank/DDBJ whole genome shotgun (WGS) entry which is preliminary data.</text>
</comment>
<keyword evidence="4" id="KW-0539">Nucleus</keyword>
<evidence type="ECO:0000259" key="6">
    <source>
        <dbReference type="PROSITE" id="PS51821"/>
    </source>
</evidence>
<dbReference type="OrthoDB" id="3056235at2759"/>
<feature type="domain" description="Velvet" evidence="6">
    <location>
        <begin position="199"/>
        <end position="367"/>
    </location>
</feature>
<dbReference type="EMBL" id="JAACJJ010000042">
    <property type="protein sequence ID" value="KAF5316384.1"/>
    <property type="molecule type" value="Genomic_DNA"/>
</dbReference>
<dbReference type="InterPro" id="IPR037525">
    <property type="entry name" value="Velvet_dom"/>
</dbReference>
<accession>A0A8H5B451</accession>
<organism evidence="7 8">
    <name type="scientific">Psilocybe cf. subviscida</name>
    <dbReference type="NCBI Taxonomy" id="2480587"/>
    <lineage>
        <taxon>Eukaryota</taxon>
        <taxon>Fungi</taxon>
        <taxon>Dikarya</taxon>
        <taxon>Basidiomycota</taxon>
        <taxon>Agaricomycotina</taxon>
        <taxon>Agaricomycetes</taxon>
        <taxon>Agaricomycetidae</taxon>
        <taxon>Agaricales</taxon>
        <taxon>Agaricineae</taxon>
        <taxon>Strophariaceae</taxon>
        <taxon>Psilocybe</taxon>
    </lineage>
</organism>
<keyword evidence="2" id="KW-0805">Transcription regulation</keyword>
<dbReference type="PANTHER" id="PTHR33572">
    <property type="entry name" value="SPORE DEVELOPMENT REGULATOR VOSA"/>
    <property type="match status" value="1"/>
</dbReference>
<evidence type="ECO:0000256" key="4">
    <source>
        <dbReference type="ARBA" id="ARBA00023242"/>
    </source>
</evidence>